<dbReference type="AlphaFoldDB" id="A0A5C4UTU9"/>
<evidence type="ECO:0000313" key="1">
    <source>
        <dbReference type="EMBL" id="TNM27081.1"/>
    </source>
</evidence>
<reference evidence="1 2" key="1">
    <citation type="submission" date="2019-06" db="EMBL/GenBank/DDBJ databases">
        <title>Draft genome of Streptomyces sedi sp. JCM16909.</title>
        <authorList>
            <person name="Klykleung N."/>
            <person name="Tanasupawat S."/>
            <person name="Kudo T."/>
            <person name="Yuki M."/>
            <person name="Ohkuma M."/>
        </authorList>
    </citation>
    <scope>NUCLEOTIDE SEQUENCE [LARGE SCALE GENOMIC DNA]</scope>
    <source>
        <strain evidence="1 2">JCM 16909</strain>
    </source>
</reference>
<protein>
    <submittedName>
        <fullName evidence="1">Uncharacterized protein</fullName>
    </submittedName>
</protein>
<accession>A0A5C4UTU9</accession>
<evidence type="ECO:0000313" key="2">
    <source>
        <dbReference type="Proteomes" id="UP000311713"/>
    </source>
</evidence>
<dbReference type="RefSeq" id="WP_139648123.1">
    <property type="nucleotide sequence ID" value="NZ_BAAAZS010000022.1"/>
</dbReference>
<name>A0A5C4UTU9_9ACTN</name>
<dbReference type="OrthoDB" id="3689934at2"/>
<organism evidence="1 2">
    <name type="scientific">Streptomyces sedi</name>
    <dbReference type="NCBI Taxonomy" id="555059"/>
    <lineage>
        <taxon>Bacteria</taxon>
        <taxon>Bacillati</taxon>
        <taxon>Actinomycetota</taxon>
        <taxon>Actinomycetes</taxon>
        <taxon>Kitasatosporales</taxon>
        <taxon>Streptomycetaceae</taxon>
        <taxon>Streptomyces</taxon>
    </lineage>
</organism>
<keyword evidence="2" id="KW-1185">Reference proteome</keyword>
<proteinExistence type="predicted"/>
<dbReference type="Proteomes" id="UP000311713">
    <property type="component" value="Unassembled WGS sequence"/>
</dbReference>
<gene>
    <name evidence="1" type="ORF">FH715_22270</name>
</gene>
<sequence>MSARPTAPVFPRTWGRTDLPVPYATAWSEEKASVGKALISNRSGTGLAYRDEVPTDRDRHGVLWARMTEAPGEGRPNFSTLHSFRQRRSMFDMLCQVCGEPASRTSRGILFLLPHPAGEKKTSDWAEGALSTKPPLCEPCADLATRHCPHLADPLFVRSRKPRIWGVFGGFLTPTANGLRSSPTNDYIPYGHAAAAWFLASQLVIELTRCQVVR</sequence>
<comment type="caution">
    <text evidence="1">The sequence shown here is derived from an EMBL/GenBank/DDBJ whole genome shotgun (WGS) entry which is preliminary data.</text>
</comment>
<dbReference type="EMBL" id="VDGT01000019">
    <property type="protein sequence ID" value="TNM27081.1"/>
    <property type="molecule type" value="Genomic_DNA"/>
</dbReference>